<evidence type="ECO:0000256" key="1">
    <source>
        <dbReference type="SAM" id="MobiDB-lite"/>
    </source>
</evidence>
<reference evidence="2 3" key="1">
    <citation type="submission" date="2024-03" db="EMBL/GenBank/DDBJ databases">
        <authorList>
            <person name="Jo J.-H."/>
        </authorList>
    </citation>
    <scope>NUCLEOTIDE SEQUENCE [LARGE SCALE GENOMIC DNA]</scope>
    <source>
        <strain evidence="2 3">AS3R-12</strain>
    </source>
</reference>
<comment type="caution">
    <text evidence="2">The sequence shown here is derived from an EMBL/GenBank/DDBJ whole genome shotgun (WGS) entry which is preliminary data.</text>
</comment>
<feature type="compositionally biased region" description="Basic residues" evidence="1">
    <location>
        <begin position="57"/>
        <end position="69"/>
    </location>
</feature>
<dbReference type="Pfam" id="PF05069">
    <property type="entry name" value="Phage_tail_S"/>
    <property type="match status" value="1"/>
</dbReference>
<dbReference type="NCBIfam" id="TIGR01635">
    <property type="entry name" value="tail_comp_S"/>
    <property type="match status" value="1"/>
</dbReference>
<feature type="region of interest" description="Disordered" evidence="1">
    <location>
        <begin position="47"/>
        <end position="69"/>
    </location>
</feature>
<name>A0ABU8S556_9SPHN</name>
<evidence type="ECO:0000313" key="3">
    <source>
        <dbReference type="Proteomes" id="UP001379235"/>
    </source>
</evidence>
<protein>
    <submittedName>
        <fullName evidence="2">Phage virion morphogenesis protein</fullName>
    </submittedName>
</protein>
<dbReference type="InterPro" id="IPR006522">
    <property type="entry name" value="Phage_virion_morphogenesis"/>
</dbReference>
<dbReference type="RefSeq" id="WP_339964285.1">
    <property type="nucleotide sequence ID" value="NZ_JBBHJY010000001.1"/>
</dbReference>
<accession>A0ABU8S556</accession>
<proteinExistence type="predicted"/>
<evidence type="ECO:0000313" key="2">
    <source>
        <dbReference type="EMBL" id="MEJ6008679.1"/>
    </source>
</evidence>
<organism evidence="2 3">
    <name type="scientific">Novosphingobium aquae</name>
    <dbReference type="NCBI Taxonomy" id="3133435"/>
    <lineage>
        <taxon>Bacteria</taxon>
        <taxon>Pseudomonadati</taxon>
        <taxon>Pseudomonadota</taxon>
        <taxon>Alphaproteobacteria</taxon>
        <taxon>Sphingomonadales</taxon>
        <taxon>Sphingomonadaceae</taxon>
        <taxon>Novosphingobium</taxon>
    </lineage>
</organism>
<gene>
    <name evidence="2" type="ORF">WG900_01975</name>
</gene>
<dbReference type="EMBL" id="JBBHJY010000001">
    <property type="protein sequence ID" value="MEJ6008679.1"/>
    <property type="molecule type" value="Genomic_DNA"/>
</dbReference>
<keyword evidence="3" id="KW-1185">Reference proteome</keyword>
<sequence>MPAAPGLEAIEPFLREIMDAVEPRERKNLVDKLMRFARRANAQRIAANATPEGGKMAARKTGRAKRGKMFRRIGKASSLKIRTTPDMGELRFSNPLVESTAAVHHHGLEGFVGKTPSGRVIRTKYQARELLGFGKEQELFVDEVLKHLAGD</sequence>
<dbReference type="Proteomes" id="UP001379235">
    <property type="component" value="Unassembled WGS sequence"/>
</dbReference>